<dbReference type="InterPro" id="IPR005162">
    <property type="entry name" value="Retrotrans_gag_dom"/>
</dbReference>
<evidence type="ECO:0000313" key="3">
    <source>
        <dbReference type="EMBL" id="SPD06502.1"/>
    </source>
</evidence>
<feature type="region of interest" description="Disordered" evidence="1">
    <location>
        <begin position="277"/>
        <end position="312"/>
    </location>
</feature>
<feature type="compositionally biased region" description="Basic and acidic residues" evidence="1">
    <location>
        <begin position="281"/>
        <end position="305"/>
    </location>
</feature>
<feature type="region of interest" description="Disordered" evidence="1">
    <location>
        <begin position="331"/>
        <end position="351"/>
    </location>
</feature>
<feature type="compositionally biased region" description="Basic residues" evidence="1">
    <location>
        <begin position="89"/>
        <end position="98"/>
    </location>
</feature>
<sequence length="442" mass="51279">MSRKSDSSQKGMADNSSFVLQAMQQRFEWLNFVLGEVRDRMDHQEAAIRNLQGGRDRRRHEPRVENEYENEGDGEDEDEEDLASEVGSGRHRRVRRERGLKGNLGGRDGVDKDLGSIKMKIPSFQGRTDPEEKKVKLAIIEFTDYAIILWDQLVTNRRRNYEMPIETWGELKALMRRRFVPSHYYRDLYQKLQNLTQWSKNVKDYHKEMEVAMIRTNVEKDQEATMARFFSGLNRNISNVIELQHYVEIEDMVHMAMKVERPLKRKGTARYTSVSSTTWKSKWDRNDPAEVKRKTEPPKGKDEGTNNKLKGTSFLQCPNRRVMIMRDNEEVMTESEDDSDGVPELVDSSDDDGVVYPMTGESLVARRALNTHIKVDDAEQQRENIFHTRCHVNNKWLNNCGEVRVDRQVLVTFSIGKYLDEVLCDVVPMHAGHILLGKAVAV</sequence>
<dbReference type="Pfam" id="PF03732">
    <property type="entry name" value="Retrotrans_gag"/>
    <property type="match status" value="1"/>
</dbReference>
<evidence type="ECO:0000256" key="1">
    <source>
        <dbReference type="SAM" id="MobiDB-lite"/>
    </source>
</evidence>
<dbReference type="PANTHER" id="PTHR35046:SF9">
    <property type="entry name" value="RNA-DIRECTED DNA POLYMERASE"/>
    <property type="match status" value="1"/>
</dbReference>
<organism evidence="3">
    <name type="scientific">Fagus sylvatica</name>
    <name type="common">Beechnut</name>
    <dbReference type="NCBI Taxonomy" id="28930"/>
    <lineage>
        <taxon>Eukaryota</taxon>
        <taxon>Viridiplantae</taxon>
        <taxon>Streptophyta</taxon>
        <taxon>Embryophyta</taxon>
        <taxon>Tracheophyta</taxon>
        <taxon>Spermatophyta</taxon>
        <taxon>Magnoliopsida</taxon>
        <taxon>eudicotyledons</taxon>
        <taxon>Gunneridae</taxon>
        <taxon>Pentapetalae</taxon>
        <taxon>rosids</taxon>
        <taxon>fabids</taxon>
        <taxon>Fagales</taxon>
        <taxon>Fagaceae</taxon>
        <taxon>Fagus</taxon>
    </lineage>
</organism>
<reference evidence="3" key="1">
    <citation type="submission" date="2018-02" db="EMBL/GenBank/DDBJ databases">
        <authorList>
            <person name="Cohen D.B."/>
            <person name="Kent A.D."/>
        </authorList>
    </citation>
    <scope>NUCLEOTIDE SEQUENCE</scope>
</reference>
<dbReference type="EMBL" id="OIVN01002791">
    <property type="protein sequence ID" value="SPD06502.1"/>
    <property type="molecule type" value="Genomic_DNA"/>
</dbReference>
<feature type="compositionally biased region" description="Acidic residues" evidence="1">
    <location>
        <begin position="67"/>
        <end position="83"/>
    </location>
</feature>
<name>A0A2N9H399_FAGSY</name>
<feature type="domain" description="Retrotransposon gag" evidence="2">
    <location>
        <begin position="136"/>
        <end position="235"/>
    </location>
</feature>
<dbReference type="PANTHER" id="PTHR35046">
    <property type="entry name" value="ZINC KNUCKLE (CCHC-TYPE) FAMILY PROTEIN"/>
    <property type="match status" value="1"/>
</dbReference>
<dbReference type="AlphaFoldDB" id="A0A2N9H399"/>
<proteinExistence type="predicted"/>
<feature type="region of interest" description="Disordered" evidence="1">
    <location>
        <begin position="52"/>
        <end position="107"/>
    </location>
</feature>
<protein>
    <recommendedName>
        <fullName evidence="2">Retrotransposon gag domain-containing protein</fullName>
    </recommendedName>
</protein>
<evidence type="ECO:0000259" key="2">
    <source>
        <dbReference type="Pfam" id="PF03732"/>
    </source>
</evidence>
<accession>A0A2N9H399</accession>
<gene>
    <name evidence="3" type="ORF">FSB_LOCUS34384</name>
</gene>